<comment type="caution">
    <text evidence="1">The sequence shown here is derived from an EMBL/GenBank/DDBJ whole genome shotgun (WGS) entry which is preliminary data.</text>
</comment>
<dbReference type="InterPro" id="IPR043502">
    <property type="entry name" value="DNA/RNA_pol_sf"/>
</dbReference>
<proteinExistence type="predicted"/>
<reference evidence="1 2" key="1">
    <citation type="journal article" date="2018" name="PLoS Genet.">
        <title>Population sequencing reveals clonal diversity and ancestral inbreeding in the grapevine cultivar Chardonnay.</title>
        <authorList>
            <person name="Roach M.J."/>
            <person name="Johnson D.L."/>
            <person name="Bohlmann J."/>
            <person name="van Vuuren H.J."/>
            <person name="Jones S.J."/>
            <person name="Pretorius I.S."/>
            <person name="Schmidt S.A."/>
            <person name="Borneman A.R."/>
        </authorList>
    </citation>
    <scope>NUCLEOTIDE SEQUENCE [LARGE SCALE GENOMIC DNA]</scope>
    <source>
        <strain evidence="2">cv. Chardonnay</strain>
        <tissue evidence="1">Leaf</tissue>
    </source>
</reference>
<gene>
    <name evidence="1" type="ORF">CK203_028851</name>
</gene>
<dbReference type="PANTHER" id="PTHR48475:SF1">
    <property type="entry name" value="RNASE H TYPE-1 DOMAIN-CONTAINING PROTEIN"/>
    <property type="match status" value="1"/>
</dbReference>
<evidence type="ECO:0000313" key="1">
    <source>
        <dbReference type="EMBL" id="RVW93638.1"/>
    </source>
</evidence>
<dbReference type="Proteomes" id="UP000288805">
    <property type="component" value="Unassembled WGS sequence"/>
</dbReference>
<evidence type="ECO:0008006" key="3">
    <source>
        <dbReference type="Google" id="ProtNLM"/>
    </source>
</evidence>
<organism evidence="1 2">
    <name type="scientific">Vitis vinifera</name>
    <name type="common">Grape</name>
    <dbReference type="NCBI Taxonomy" id="29760"/>
    <lineage>
        <taxon>Eukaryota</taxon>
        <taxon>Viridiplantae</taxon>
        <taxon>Streptophyta</taxon>
        <taxon>Embryophyta</taxon>
        <taxon>Tracheophyta</taxon>
        <taxon>Spermatophyta</taxon>
        <taxon>Magnoliopsida</taxon>
        <taxon>eudicotyledons</taxon>
        <taxon>Gunneridae</taxon>
        <taxon>Pentapetalae</taxon>
        <taxon>rosids</taxon>
        <taxon>Vitales</taxon>
        <taxon>Vitaceae</taxon>
        <taxon>Viteae</taxon>
        <taxon>Vitis</taxon>
    </lineage>
</organism>
<evidence type="ECO:0000313" key="2">
    <source>
        <dbReference type="Proteomes" id="UP000288805"/>
    </source>
</evidence>
<dbReference type="SUPFAM" id="SSF56672">
    <property type="entry name" value="DNA/RNA polymerases"/>
    <property type="match status" value="1"/>
</dbReference>
<name>A0A438IA94_VITVI</name>
<sequence>MVSERGIEVDLDKIRVILDMPTSKTEKEIRGFLVLLPPTPVHLLLLYLLASDVALGCMLAQLDDSGKEQAIYYLNPFRYLFDRLTLVGRLMRWLVLLTEFDIHYVTQKSIKWSIVADHLVSLSVSNGRVIDDDSPDDDVATVTSLSAHSYSRYLPFLSHLGDFS</sequence>
<dbReference type="EMBL" id="QGNW01000128">
    <property type="protein sequence ID" value="RVW93638.1"/>
    <property type="molecule type" value="Genomic_DNA"/>
</dbReference>
<dbReference type="AlphaFoldDB" id="A0A438IA94"/>
<dbReference type="PANTHER" id="PTHR48475">
    <property type="entry name" value="RIBONUCLEASE H"/>
    <property type="match status" value="1"/>
</dbReference>
<protein>
    <recommendedName>
        <fullName evidence="3">Reverse transcriptase RNase H-like domain-containing protein</fullName>
    </recommendedName>
</protein>
<accession>A0A438IA94</accession>